<feature type="region of interest" description="Disordered" evidence="1">
    <location>
        <begin position="160"/>
        <end position="189"/>
    </location>
</feature>
<feature type="compositionally biased region" description="Basic residues" evidence="1">
    <location>
        <begin position="131"/>
        <end position="143"/>
    </location>
</feature>
<gene>
    <name evidence="2" type="ORF">L873DRAFT_1811971</name>
</gene>
<keyword evidence="3" id="KW-1185">Reference proteome</keyword>
<proteinExistence type="predicted"/>
<feature type="compositionally biased region" description="Polar residues" evidence="1">
    <location>
        <begin position="18"/>
        <end position="44"/>
    </location>
</feature>
<evidence type="ECO:0000313" key="2">
    <source>
        <dbReference type="EMBL" id="RPA96096.1"/>
    </source>
</evidence>
<evidence type="ECO:0000256" key="1">
    <source>
        <dbReference type="SAM" id="MobiDB-lite"/>
    </source>
</evidence>
<sequence length="209" mass="22648">MKTNNPNTTAPKDIAEAPTTSPEDTDNDSNQGSKPSPELMNTVQILMDKVEEAPNPGSNAAPTATPQTTKVPRQRAPRAVPAGPPRRSARHIKEVQESSQDEPTIISPRKHKKEPGKTAAGTKSPILKPKAGARIRKQKTKKKNIVRGLKGKMAKKALLEEEEAEKEKKENAKMAARMTGGGGRASRKSAARAFQGAAIRLPKWWKKGL</sequence>
<name>A0A3N4JCV0_9PEZI</name>
<dbReference type="Proteomes" id="UP000276215">
    <property type="component" value="Unassembled WGS sequence"/>
</dbReference>
<feature type="region of interest" description="Disordered" evidence="1">
    <location>
        <begin position="1"/>
        <end position="143"/>
    </location>
</feature>
<evidence type="ECO:0000313" key="3">
    <source>
        <dbReference type="Proteomes" id="UP000276215"/>
    </source>
</evidence>
<dbReference type="AlphaFoldDB" id="A0A3N4JCV0"/>
<feature type="compositionally biased region" description="Polar residues" evidence="1">
    <location>
        <begin position="1"/>
        <end position="10"/>
    </location>
</feature>
<reference evidence="2 3" key="1">
    <citation type="journal article" date="2018" name="Nat. Ecol. Evol.">
        <title>Pezizomycetes genomes reveal the molecular basis of ectomycorrhizal truffle lifestyle.</title>
        <authorList>
            <person name="Murat C."/>
            <person name="Payen T."/>
            <person name="Noel B."/>
            <person name="Kuo A."/>
            <person name="Morin E."/>
            <person name="Chen J."/>
            <person name="Kohler A."/>
            <person name="Krizsan K."/>
            <person name="Balestrini R."/>
            <person name="Da Silva C."/>
            <person name="Montanini B."/>
            <person name="Hainaut M."/>
            <person name="Levati E."/>
            <person name="Barry K.W."/>
            <person name="Belfiori B."/>
            <person name="Cichocki N."/>
            <person name="Clum A."/>
            <person name="Dockter R.B."/>
            <person name="Fauchery L."/>
            <person name="Guy J."/>
            <person name="Iotti M."/>
            <person name="Le Tacon F."/>
            <person name="Lindquist E.A."/>
            <person name="Lipzen A."/>
            <person name="Malagnac F."/>
            <person name="Mello A."/>
            <person name="Molinier V."/>
            <person name="Miyauchi S."/>
            <person name="Poulain J."/>
            <person name="Riccioni C."/>
            <person name="Rubini A."/>
            <person name="Sitrit Y."/>
            <person name="Splivallo R."/>
            <person name="Traeger S."/>
            <person name="Wang M."/>
            <person name="Zifcakova L."/>
            <person name="Wipf D."/>
            <person name="Zambonelli A."/>
            <person name="Paolocci F."/>
            <person name="Nowrousian M."/>
            <person name="Ottonello S."/>
            <person name="Baldrian P."/>
            <person name="Spatafora J.W."/>
            <person name="Henrissat B."/>
            <person name="Nagy L.G."/>
            <person name="Aury J.M."/>
            <person name="Wincker P."/>
            <person name="Grigoriev I.V."/>
            <person name="Bonfante P."/>
            <person name="Martin F.M."/>
        </authorList>
    </citation>
    <scope>NUCLEOTIDE SEQUENCE [LARGE SCALE GENOMIC DNA]</scope>
    <source>
        <strain evidence="2 3">120613-1</strain>
    </source>
</reference>
<protein>
    <submittedName>
        <fullName evidence="2">Uncharacterized protein</fullName>
    </submittedName>
</protein>
<dbReference type="EMBL" id="ML120418">
    <property type="protein sequence ID" value="RPA96096.1"/>
    <property type="molecule type" value="Genomic_DNA"/>
</dbReference>
<organism evidence="2 3">
    <name type="scientific">Choiromyces venosus 120613-1</name>
    <dbReference type="NCBI Taxonomy" id="1336337"/>
    <lineage>
        <taxon>Eukaryota</taxon>
        <taxon>Fungi</taxon>
        <taxon>Dikarya</taxon>
        <taxon>Ascomycota</taxon>
        <taxon>Pezizomycotina</taxon>
        <taxon>Pezizomycetes</taxon>
        <taxon>Pezizales</taxon>
        <taxon>Tuberaceae</taxon>
        <taxon>Choiromyces</taxon>
    </lineage>
</organism>
<feature type="compositionally biased region" description="Polar residues" evidence="1">
    <location>
        <begin position="56"/>
        <end position="71"/>
    </location>
</feature>
<accession>A0A3N4JCV0</accession>